<gene>
    <name evidence="1" type="ORF">BDQ12DRAFT_477476</name>
</gene>
<organism evidence="1 2">
    <name type="scientific">Crucibulum laeve</name>
    <dbReference type="NCBI Taxonomy" id="68775"/>
    <lineage>
        <taxon>Eukaryota</taxon>
        <taxon>Fungi</taxon>
        <taxon>Dikarya</taxon>
        <taxon>Basidiomycota</taxon>
        <taxon>Agaricomycotina</taxon>
        <taxon>Agaricomycetes</taxon>
        <taxon>Agaricomycetidae</taxon>
        <taxon>Agaricales</taxon>
        <taxon>Agaricineae</taxon>
        <taxon>Nidulariaceae</taxon>
        <taxon>Crucibulum</taxon>
    </lineage>
</organism>
<name>A0A5C3LIV7_9AGAR</name>
<dbReference type="Proteomes" id="UP000308652">
    <property type="component" value="Unassembled WGS sequence"/>
</dbReference>
<evidence type="ECO:0000313" key="2">
    <source>
        <dbReference type="Proteomes" id="UP000308652"/>
    </source>
</evidence>
<proteinExistence type="predicted"/>
<keyword evidence="2" id="KW-1185">Reference proteome</keyword>
<accession>A0A5C3LIV7</accession>
<evidence type="ECO:0000313" key="1">
    <source>
        <dbReference type="EMBL" id="TFK32738.1"/>
    </source>
</evidence>
<protein>
    <submittedName>
        <fullName evidence="1">Uncharacterized protein</fullName>
    </submittedName>
</protein>
<dbReference type="AlphaFoldDB" id="A0A5C3LIV7"/>
<dbReference type="EMBL" id="ML213665">
    <property type="protein sequence ID" value="TFK32738.1"/>
    <property type="molecule type" value="Genomic_DNA"/>
</dbReference>
<reference evidence="1 2" key="1">
    <citation type="journal article" date="2019" name="Nat. Ecol. Evol.">
        <title>Megaphylogeny resolves global patterns of mushroom evolution.</title>
        <authorList>
            <person name="Varga T."/>
            <person name="Krizsan K."/>
            <person name="Foldi C."/>
            <person name="Dima B."/>
            <person name="Sanchez-Garcia M."/>
            <person name="Sanchez-Ramirez S."/>
            <person name="Szollosi G.J."/>
            <person name="Szarkandi J.G."/>
            <person name="Papp V."/>
            <person name="Albert L."/>
            <person name="Andreopoulos W."/>
            <person name="Angelini C."/>
            <person name="Antonin V."/>
            <person name="Barry K.W."/>
            <person name="Bougher N.L."/>
            <person name="Buchanan P."/>
            <person name="Buyck B."/>
            <person name="Bense V."/>
            <person name="Catcheside P."/>
            <person name="Chovatia M."/>
            <person name="Cooper J."/>
            <person name="Damon W."/>
            <person name="Desjardin D."/>
            <person name="Finy P."/>
            <person name="Geml J."/>
            <person name="Haridas S."/>
            <person name="Hughes K."/>
            <person name="Justo A."/>
            <person name="Karasinski D."/>
            <person name="Kautmanova I."/>
            <person name="Kiss B."/>
            <person name="Kocsube S."/>
            <person name="Kotiranta H."/>
            <person name="LaButti K.M."/>
            <person name="Lechner B.E."/>
            <person name="Liimatainen K."/>
            <person name="Lipzen A."/>
            <person name="Lukacs Z."/>
            <person name="Mihaltcheva S."/>
            <person name="Morgado L.N."/>
            <person name="Niskanen T."/>
            <person name="Noordeloos M.E."/>
            <person name="Ohm R.A."/>
            <person name="Ortiz-Santana B."/>
            <person name="Ovrebo C."/>
            <person name="Racz N."/>
            <person name="Riley R."/>
            <person name="Savchenko A."/>
            <person name="Shiryaev A."/>
            <person name="Soop K."/>
            <person name="Spirin V."/>
            <person name="Szebenyi C."/>
            <person name="Tomsovsky M."/>
            <person name="Tulloss R.E."/>
            <person name="Uehling J."/>
            <person name="Grigoriev I.V."/>
            <person name="Vagvolgyi C."/>
            <person name="Papp T."/>
            <person name="Martin F.M."/>
            <person name="Miettinen O."/>
            <person name="Hibbett D.S."/>
            <person name="Nagy L.G."/>
        </authorList>
    </citation>
    <scope>NUCLEOTIDE SEQUENCE [LARGE SCALE GENOMIC DNA]</scope>
    <source>
        <strain evidence="1 2">CBS 166.37</strain>
    </source>
</reference>
<sequence length="103" mass="11252">MASRARSTSSRTLMTVNTMPIKPATANALNSPINFPSRLPHDQWSLPALPITPSLASPGASRVNKAQSWMILIRSLTHNCAPLRSRLIAITLCRIRLFGLPAH</sequence>